<dbReference type="Proteomes" id="UP001597197">
    <property type="component" value="Unassembled WGS sequence"/>
</dbReference>
<keyword evidence="6" id="KW-1185">Reference proteome</keyword>
<dbReference type="PROSITE" id="PS00041">
    <property type="entry name" value="HTH_ARAC_FAMILY_1"/>
    <property type="match status" value="1"/>
</dbReference>
<dbReference type="InterPro" id="IPR009057">
    <property type="entry name" value="Homeodomain-like_sf"/>
</dbReference>
<evidence type="ECO:0000256" key="1">
    <source>
        <dbReference type="ARBA" id="ARBA00023015"/>
    </source>
</evidence>
<dbReference type="InterPro" id="IPR018060">
    <property type="entry name" value="HTH_AraC"/>
</dbReference>
<dbReference type="Pfam" id="PF12833">
    <property type="entry name" value="HTH_18"/>
    <property type="match status" value="1"/>
</dbReference>
<proteinExistence type="predicted"/>
<organism evidence="5 6">
    <name type="scientific">Hymenobacter bucti</name>
    <dbReference type="NCBI Taxonomy" id="1844114"/>
    <lineage>
        <taxon>Bacteria</taxon>
        <taxon>Pseudomonadati</taxon>
        <taxon>Bacteroidota</taxon>
        <taxon>Cytophagia</taxon>
        <taxon>Cytophagales</taxon>
        <taxon>Hymenobacteraceae</taxon>
        <taxon>Hymenobacter</taxon>
    </lineage>
</organism>
<keyword evidence="2" id="KW-0238">DNA-binding</keyword>
<evidence type="ECO:0000313" key="5">
    <source>
        <dbReference type="EMBL" id="MFD1871707.1"/>
    </source>
</evidence>
<dbReference type="PROSITE" id="PS01124">
    <property type="entry name" value="HTH_ARAC_FAMILY_2"/>
    <property type="match status" value="1"/>
</dbReference>
<dbReference type="InterPro" id="IPR018062">
    <property type="entry name" value="HTH_AraC-typ_CS"/>
</dbReference>
<dbReference type="PANTHER" id="PTHR46796">
    <property type="entry name" value="HTH-TYPE TRANSCRIPTIONAL ACTIVATOR RHAS-RELATED"/>
    <property type="match status" value="1"/>
</dbReference>
<dbReference type="InterPro" id="IPR009594">
    <property type="entry name" value="Tscrpt_reg_HTH_AraC_N"/>
</dbReference>
<feature type="domain" description="HTH araC/xylS-type" evidence="4">
    <location>
        <begin position="208"/>
        <end position="306"/>
    </location>
</feature>
<evidence type="ECO:0000256" key="3">
    <source>
        <dbReference type="ARBA" id="ARBA00023163"/>
    </source>
</evidence>
<evidence type="ECO:0000259" key="4">
    <source>
        <dbReference type="PROSITE" id="PS01124"/>
    </source>
</evidence>
<dbReference type="Pfam" id="PF06719">
    <property type="entry name" value="AraC_N"/>
    <property type="match status" value="1"/>
</dbReference>
<name>A0ABW4QQP2_9BACT</name>
<dbReference type="EMBL" id="JBHUFD010000001">
    <property type="protein sequence ID" value="MFD1871707.1"/>
    <property type="molecule type" value="Genomic_DNA"/>
</dbReference>
<protein>
    <submittedName>
        <fullName evidence="5">Helix-turn-helix domain-containing protein</fullName>
    </submittedName>
</protein>
<keyword evidence="1" id="KW-0805">Transcription regulation</keyword>
<dbReference type="InterPro" id="IPR020449">
    <property type="entry name" value="Tscrpt_reg_AraC-type_HTH"/>
</dbReference>
<dbReference type="SMART" id="SM00342">
    <property type="entry name" value="HTH_ARAC"/>
    <property type="match status" value="1"/>
</dbReference>
<comment type="caution">
    <text evidence="5">The sequence shown here is derived from an EMBL/GenBank/DDBJ whole genome shotgun (WGS) entry which is preliminary data.</text>
</comment>
<reference evidence="6" key="1">
    <citation type="journal article" date="2019" name="Int. J. Syst. Evol. Microbiol.">
        <title>The Global Catalogue of Microorganisms (GCM) 10K type strain sequencing project: providing services to taxonomists for standard genome sequencing and annotation.</title>
        <authorList>
            <consortium name="The Broad Institute Genomics Platform"/>
            <consortium name="The Broad Institute Genome Sequencing Center for Infectious Disease"/>
            <person name="Wu L."/>
            <person name="Ma J."/>
        </authorList>
    </citation>
    <scope>NUCLEOTIDE SEQUENCE [LARGE SCALE GENOMIC DNA]</scope>
    <source>
        <strain evidence="6">CGMCC 1.15795</strain>
    </source>
</reference>
<sequence>MPTRVHLPAAVPPLALERLHSLVENRTVFALEAFELNIFETHRPALRVPLRLEGLALTTMLRGKKVMHLPGRPAFDYLPGESVVVGEDELMEIDFPDACLCQPTQCLAVAIAPDSIRQTIDLLNEHYPRLEAHQPWALAGPEHAHLTNTPELTSTLERLVAVSRTTDAAKDVLAGFTLQELLVRLMQTQARQLLFQDYTKHLTTHRFAAVVQYIKQHLAEPLPVEKLSAVACMSKATFFRLFKREFGLTPVEYIVRERLAEAKRLLCHPLATVAEVCLRAGFNNLSYFQALFKKCEGLTPGAYKKQHTPLR</sequence>
<evidence type="ECO:0000256" key="2">
    <source>
        <dbReference type="ARBA" id="ARBA00023125"/>
    </source>
</evidence>
<dbReference type="RefSeq" id="WP_382312023.1">
    <property type="nucleotide sequence ID" value="NZ_JBHUFD010000001.1"/>
</dbReference>
<dbReference type="SUPFAM" id="SSF46689">
    <property type="entry name" value="Homeodomain-like"/>
    <property type="match status" value="2"/>
</dbReference>
<evidence type="ECO:0000313" key="6">
    <source>
        <dbReference type="Proteomes" id="UP001597197"/>
    </source>
</evidence>
<keyword evidence="3" id="KW-0804">Transcription</keyword>
<accession>A0ABW4QQP2</accession>
<dbReference type="Gene3D" id="1.10.10.60">
    <property type="entry name" value="Homeodomain-like"/>
    <property type="match status" value="2"/>
</dbReference>
<dbReference type="InterPro" id="IPR050204">
    <property type="entry name" value="AraC_XylS_family_regulators"/>
</dbReference>
<gene>
    <name evidence="5" type="ORF">ACFSDX_04675</name>
</gene>
<dbReference type="PRINTS" id="PR00032">
    <property type="entry name" value="HTHARAC"/>
</dbReference>